<sequence>MPLKSLMGSCVLAVAVLLAGCGGTELEAAVSEDLGVQERAISLCLPGAPSGSLCGNGGTCVYEYRNQTSAPCRPKCSSSGTCGSSQVCCPGPNLPYCMPAYLGCTPLIPPPVP</sequence>
<dbReference type="Proteomes" id="UP000217343">
    <property type="component" value="Chromosome"/>
</dbReference>
<dbReference type="OrthoDB" id="5518767at2"/>
<dbReference type="KEGG" id="mmas:MYMAC_005213"/>
<reference evidence="2 3" key="1">
    <citation type="submission" date="2017-06" db="EMBL/GenBank/DDBJ databases">
        <title>Sequencing and comparative analysis of myxobacterial genomes.</title>
        <authorList>
            <person name="Rupp O."/>
            <person name="Goesmann A."/>
            <person name="Sogaard-Andersen L."/>
        </authorList>
    </citation>
    <scope>NUCLEOTIDE SEQUENCE [LARGE SCALE GENOMIC DNA]</scope>
    <source>
        <strain evidence="2 3">DSM 14697</strain>
    </source>
</reference>
<feature type="chain" id="PRO_5012852040" description="Lipoprotein" evidence="1">
    <location>
        <begin position="20"/>
        <end position="113"/>
    </location>
</feature>
<evidence type="ECO:0008006" key="4">
    <source>
        <dbReference type="Google" id="ProtNLM"/>
    </source>
</evidence>
<dbReference type="PROSITE" id="PS51257">
    <property type="entry name" value="PROKAR_LIPOPROTEIN"/>
    <property type="match status" value="1"/>
</dbReference>
<evidence type="ECO:0000313" key="2">
    <source>
        <dbReference type="EMBL" id="ATB49566.1"/>
    </source>
</evidence>
<dbReference type="EMBL" id="CP022203">
    <property type="protein sequence ID" value="ATB49566.1"/>
    <property type="molecule type" value="Genomic_DNA"/>
</dbReference>
<dbReference type="AlphaFoldDB" id="A0A250K2I7"/>
<keyword evidence="3" id="KW-1185">Reference proteome</keyword>
<organism evidence="2 3">
    <name type="scientific">Corallococcus macrosporus DSM 14697</name>
    <dbReference type="NCBI Taxonomy" id="1189310"/>
    <lineage>
        <taxon>Bacteria</taxon>
        <taxon>Pseudomonadati</taxon>
        <taxon>Myxococcota</taxon>
        <taxon>Myxococcia</taxon>
        <taxon>Myxococcales</taxon>
        <taxon>Cystobacterineae</taxon>
        <taxon>Myxococcaceae</taxon>
        <taxon>Corallococcus</taxon>
    </lineage>
</organism>
<evidence type="ECO:0000313" key="3">
    <source>
        <dbReference type="Proteomes" id="UP000217343"/>
    </source>
</evidence>
<feature type="signal peptide" evidence="1">
    <location>
        <begin position="1"/>
        <end position="19"/>
    </location>
</feature>
<accession>A0A250K2I7</accession>
<gene>
    <name evidence="2" type="ORF">MYMAC_005213</name>
</gene>
<evidence type="ECO:0000256" key="1">
    <source>
        <dbReference type="SAM" id="SignalP"/>
    </source>
</evidence>
<proteinExistence type="predicted"/>
<keyword evidence="1" id="KW-0732">Signal</keyword>
<name>A0A250K2I7_9BACT</name>
<dbReference type="RefSeq" id="WP_095960075.1">
    <property type="nucleotide sequence ID" value="NZ_CP022203.1"/>
</dbReference>
<protein>
    <recommendedName>
        <fullName evidence="4">Lipoprotein</fullName>
    </recommendedName>
</protein>